<dbReference type="Pfam" id="PF24697">
    <property type="entry name" value="DUF7661"/>
    <property type="match status" value="1"/>
</dbReference>
<accession>A0ABY2UCZ1</accession>
<dbReference type="EMBL" id="VANI01000026">
    <property type="protein sequence ID" value="TLM73631.1"/>
    <property type="molecule type" value="Genomic_DNA"/>
</dbReference>
<keyword evidence="3" id="KW-1185">Reference proteome</keyword>
<gene>
    <name evidence="2" type="ORF">FDY93_18890</name>
</gene>
<dbReference type="RefSeq" id="WP_138237316.1">
    <property type="nucleotide sequence ID" value="NZ_CP185860.1"/>
</dbReference>
<evidence type="ECO:0000313" key="2">
    <source>
        <dbReference type="EMBL" id="TLM73631.1"/>
    </source>
</evidence>
<proteinExistence type="predicted"/>
<sequence length="75" mass="8943">MERYKYDIFGREVLIERSQNRWSTFYHGSEGKRRNAGIFVPPEITEAELTQFLSDLCHEWATERHPSVVRLSENK</sequence>
<name>A0ABY2UCZ1_9GAMM</name>
<protein>
    <recommendedName>
        <fullName evidence="1">DUF7661 domain-containing protein</fullName>
    </recommendedName>
</protein>
<dbReference type="Proteomes" id="UP000306791">
    <property type="component" value="Unassembled WGS sequence"/>
</dbReference>
<reference evidence="2 3" key="1">
    <citation type="submission" date="2019-05" db="EMBL/GenBank/DDBJ databases">
        <title>Microbulbifer harenosus sp. nov., an alginate-degrading bacterium isolated from coastal sand.</title>
        <authorList>
            <person name="Huang H."/>
            <person name="Mo K."/>
            <person name="Bao S."/>
        </authorList>
    </citation>
    <scope>NUCLEOTIDE SEQUENCE [LARGE SCALE GENOMIC DNA]</scope>
    <source>
        <strain evidence="2 3">HB161719</strain>
    </source>
</reference>
<organism evidence="2 3">
    <name type="scientific">Microbulbifer harenosus</name>
    <dbReference type="NCBI Taxonomy" id="2576840"/>
    <lineage>
        <taxon>Bacteria</taxon>
        <taxon>Pseudomonadati</taxon>
        <taxon>Pseudomonadota</taxon>
        <taxon>Gammaproteobacteria</taxon>
        <taxon>Cellvibrionales</taxon>
        <taxon>Microbulbiferaceae</taxon>
        <taxon>Microbulbifer</taxon>
    </lineage>
</organism>
<dbReference type="InterPro" id="IPR056078">
    <property type="entry name" value="DUF7661"/>
</dbReference>
<comment type="caution">
    <text evidence="2">The sequence shown here is derived from an EMBL/GenBank/DDBJ whole genome shotgun (WGS) entry which is preliminary data.</text>
</comment>
<evidence type="ECO:0000313" key="3">
    <source>
        <dbReference type="Proteomes" id="UP000306791"/>
    </source>
</evidence>
<feature type="domain" description="DUF7661" evidence="1">
    <location>
        <begin position="4"/>
        <end position="72"/>
    </location>
</feature>
<evidence type="ECO:0000259" key="1">
    <source>
        <dbReference type="Pfam" id="PF24697"/>
    </source>
</evidence>